<dbReference type="RefSeq" id="WP_345166141.1">
    <property type="nucleotide sequence ID" value="NZ_BAABJK010000004.1"/>
</dbReference>
<evidence type="ECO:0008006" key="5">
    <source>
        <dbReference type="Google" id="ProtNLM"/>
    </source>
</evidence>
<feature type="compositionally biased region" description="Basic and acidic residues" evidence="1">
    <location>
        <begin position="111"/>
        <end position="125"/>
    </location>
</feature>
<dbReference type="Proteomes" id="UP001501692">
    <property type="component" value="Unassembled WGS sequence"/>
</dbReference>
<evidence type="ECO:0000256" key="2">
    <source>
        <dbReference type="SAM" id="Phobius"/>
    </source>
</evidence>
<feature type="region of interest" description="Disordered" evidence="1">
    <location>
        <begin position="94"/>
        <end position="127"/>
    </location>
</feature>
<keyword evidence="2" id="KW-0812">Transmembrane</keyword>
<comment type="caution">
    <text evidence="3">The sequence shown here is derived from an EMBL/GenBank/DDBJ whole genome shotgun (WGS) entry which is preliminary data.</text>
</comment>
<feature type="transmembrane region" description="Helical" evidence="2">
    <location>
        <begin position="9"/>
        <end position="29"/>
    </location>
</feature>
<sequence length="239" mass="26748">MHLTNQHKALLITFLIAGTVVLSVFNLSLQKQSEFSSESYYEIEPEEELTEEEIKVLEALEKLNASKAETNNAFNETSKTKHFAQAYKAIAPPEDYVPKHNSDAGNLSESYTKKYEPQESSKVNENELSSFDKVNDLLKKQQEDSNNNKSTISFSLKNRKKVYIPIPIYLCEVNGKIVVNISVNAKGSVTDAYLNTSSNSSNECLIEHAIEYAKQAQFNADASKTSQLGSITFNFIGKQ</sequence>
<keyword evidence="2" id="KW-1133">Transmembrane helix</keyword>
<gene>
    <name evidence="3" type="ORF">GCM10023315_13520</name>
</gene>
<organism evidence="3 4">
    <name type="scientific">Algibacter aquimarinus</name>
    <dbReference type="NCBI Taxonomy" id="1136748"/>
    <lineage>
        <taxon>Bacteria</taxon>
        <taxon>Pseudomonadati</taxon>
        <taxon>Bacteroidota</taxon>
        <taxon>Flavobacteriia</taxon>
        <taxon>Flavobacteriales</taxon>
        <taxon>Flavobacteriaceae</taxon>
        <taxon>Algibacter</taxon>
    </lineage>
</organism>
<keyword evidence="4" id="KW-1185">Reference proteome</keyword>
<name>A0ABP9HAJ0_9FLAO</name>
<evidence type="ECO:0000313" key="4">
    <source>
        <dbReference type="Proteomes" id="UP001501692"/>
    </source>
</evidence>
<accession>A0ABP9HAJ0</accession>
<reference evidence="4" key="1">
    <citation type="journal article" date="2019" name="Int. J. Syst. Evol. Microbiol.">
        <title>The Global Catalogue of Microorganisms (GCM) 10K type strain sequencing project: providing services to taxonomists for standard genome sequencing and annotation.</title>
        <authorList>
            <consortium name="The Broad Institute Genomics Platform"/>
            <consortium name="The Broad Institute Genome Sequencing Center for Infectious Disease"/>
            <person name="Wu L."/>
            <person name="Ma J."/>
        </authorList>
    </citation>
    <scope>NUCLEOTIDE SEQUENCE [LARGE SCALE GENOMIC DNA]</scope>
    <source>
        <strain evidence="4">JCM 18287</strain>
    </source>
</reference>
<dbReference type="EMBL" id="BAABJK010000004">
    <property type="protein sequence ID" value="GAA4965683.1"/>
    <property type="molecule type" value="Genomic_DNA"/>
</dbReference>
<keyword evidence="2" id="KW-0472">Membrane</keyword>
<evidence type="ECO:0000256" key="1">
    <source>
        <dbReference type="SAM" id="MobiDB-lite"/>
    </source>
</evidence>
<evidence type="ECO:0000313" key="3">
    <source>
        <dbReference type="EMBL" id="GAA4965683.1"/>
    </source>
</evidence>
<proteinExistence type="predicted"/>
<protein>
    <recommendedName>
        <fullName evidence="5">TonB C-terminal domain-containing protein</fullName>
    </recommendedName>
</protein>